<name>A0ABR0L2R9_9PEZI</name>
<gene>
    <name evidence="2" type="ORF">LTR32_005826</name>
</gene>
<dbReference type="EMBL" id="JAVRRR010000546">
    <property type="protein sequence ID" value="KAK5141659.1"/>
    <property type="molecule type" value="Genomic_DNA"/>
</dbReference>
<feature type="transmembrane region" description="Helical" evidence="1">
    <location>
        <begin position="63"/>
        <end position="83"/>
    </location>
</feature>
<dbReference type="Proteomes" id="UP001308179">
    <property type="component" value="Unassembled WGS sequence"/>
</dbReference>
<proteinExistence type="predicted"/>
<sequence length="481" mass="49834">MDLNHCESRDNLGLVPAQLLPPDRAASDRPGKQVVKLRFPPLDTKNSLRQLSTMFNYATTRGCIGMLALPLLLLMIAGVAPAATTAESIDIVTTTHIQTVTCPAHTSVSTTTSPQYPTPGQLATYGGSPVSSARQLPRAVLTNGCGDAITLSLPPVPTYTPRTFGYLPPITSSSSSSTQTGPLLGPAMLNVTAAEMCITTWGGVQEDNSVAPGCGVIFDHLTTCYDSLAPWNDPYNTTQSTKFQACLCATNATTPFTTDSLLWRNFVGCSSCLVTFGAGISLETLAQEFQSIEDFCRSQNPMAYLALANFESWLATLIKGVTLSTPPLTGSITQLAALSAAFTTTPPLANLAYGASAPFDGTLAGVTPELMTQTITVLPSGTATGAASVKRLTMLVDWVATATATGISAGPRYDPLSASASAASVAASALRSVSTMGQGGPSQQCHGKCPGSGGVRVTAVSALAWACTVLWSSILVVSAAY</sequence>
<evidence type="ECO:0000256" key="1">
    <source>
        <dbReference type="SAM" id="Phobius"/>
    </source>
</evidence>
<accession>A0ABR0L2R9</accession>
<evidence type="ECO:0000313" key="3">
    <source>
        <dbReference type="Proteomes" id="UP001308179"/>
    </source>
</evidence>
<keyword evidence="1" id="KW-1133">Transmembrane helix</keyword>
<reference evidence="2 3" key="1">
    <citation type="submission" date="2023-08" db="EMBL/GenBank/DDBJ databases">
        <title>Black Yeasts Isolated from many extreme environments.</title>
        <authorList>
            <person name="Coleine C."/>
            <person name="Stajich J.E."/>
            <person name="Selbmann L."/>
        </authorList>
    </citation>
    <scope>NUCLEOTIDE SEQUENCE [LARGE SCALE GENOMIC DNA]</scope>
    <source>
        <strain evidence="2 3">CCFEE 5386</strain>
    </source>
</reference>
<keyword evidence="1" id="KW-0812">Transmembrane</keyword>
<protein>
    <submittedName>
        <fullName evidence="2">Uncharacterized protein</fullName>
    </submittedName>
</protein>
<keyword evidence="3" id="KW-1185">Reference proteome</keyword>
<keyword evidence="1" id="KW-0472">Membrane</keyword>
<organism evidence="2 3">
    <name type="scientific">Rachicladosporium monterosium</name>
    <dbReference type="NCBI Taxonomy" id="1507873"/>
    <lineage>
        <taxon>Eukaryota</taxon>
        <taxon>Fungi</taxon>
        <taxon>Dikarya</taxon>
        <taxon>Ascomycota</taxon>
        <taxon>Pezizomycotina</taxon>
        <taxon>Dothideomycetes</taxon>
        <taxon>Dothideomycetidae</taxon>
        <taxon>Cladosporiales</taxon>
        <taxon>Cladosporiaceae</taxon>
        <taxon>Rachicladosporium</taxon>
    </lineage>
</organism>
<evidence type="ECO:0000313" key="2">
    <source>
        <dbReference type="EMBL" id="KAK5141659.1"/>
    </source>
</evidence>
<comment type="caution">
    <text evidence="2">The sequence shown here is derived from an EMBL/GenBank/DDBJ whole genome shotgun (WGS) entry which is preliminary data.</text>
</comment>